<dbReference type="Proteomes" id="UP000070133">
    <property type="component" value="Unassembled WGS sequence"/>
</dbReference>
<evidence type="ECO:0000313" key="3">
    <source>
        <dbReference type="Proteomes" id="UP000070133"/>
    </source>
</evidence>
<evidence type="ECO:0000256" key="1">
    <source>
        <dbReference type="SAM" id="MobiDB-lite"/>
    </source>
</evidence>
<sequence length="328" mass="37247">MQTRKLPGCDLLIAQPQNCFSKYSFQHAAGARNPTKILAFNIPMPWCSRYWDVATRTRRLRERYQKYKMKGRFRHVAKVMNEEQRINVCKTSLNQIYNMLRTSPQDWRNYLTLARTVITHLDTTTFMQKPDRTSEQVWMIAAMQRLAFMDADSGGVVDIASWCLRQWLNINQREPTSLAALRGIGQVWLSRAQPTLAKIHRAEGHSSSSTTSQLSVRSTNDSTSAAEAERRAGSSDYVEARGFLQPATEYFERAIAAATSQQNVSGDLLATAAEAYMSLGNTSSPRINQQYFGRAIQLLRAATSIPGYTLSRYLQMYLDEYGKLLEEA</sequence>
<dbReference type="STRING" id="321146.A0A139HYL6"/>
<reference evidence="2 3" key="1">
    <citation type="submission" date="2015-07" db="EMBL/GenBank/DDBJ databases">
        <title>Comparative genomics of the Sigatoka disease complex on banana suggests a link between parallel evolutionary changes in Pseudocercospora fijiensis and Pseudocercospora eumusae and increased virulence on the banana host.</title>
        <authorList>
            <person name="Chang T.-C."/>
            <person name="Salvucci A."/>
            <person name="Crous P.W."/>
            <person name="Stergiopoulos I."/>
        </authorList>
    </citation>
    <scope>NUCLEOTIDE SEQUENCE [LARGE SCALE GENOMIC DNA]</scope>
    <source>
        <strain evidence="2 3">CBS 114824</strain>
    </source>
</reference>
<name>A0A139HYL6_9PEZI</name>
<dbReference type="OrthoDB" id="5366687at2759"/>
<organism evidence="2 3">
    <name type="scientific">Pseudocercospora eumusae</name>
    <dbReference type="NCBI Taxonomy" id="321146"/>
    <lineage>
        <taxon>Eukaryota</taxon>
        <taxon>Fungi</taxon>
        <taxon>Dikarya</taxon>
        <taxon>Ascomycota</taxon>
        <taxon>Pezizomycotina</taxon>
        <taxon>Dothideomycetes</taxon>
        <taxon>Dothideomycetidae</taxon>
        <taxon>Mycosphaerellales</taxon>
        <taxon>Mycosphaerellaceae</taxon>
        <taxon>Pseudocercospora</taxon>
    </lineage>
</organism>
<gene>
    <name evidence="2" type="ORF">AC578_10191</name>
</gene>
<protein>
    <submittedName>
        <fullName evidence="2">Uncharacterized protein</fullName>
    </submittedName>
</protein>
<feature type="compositionally biased region" description="Low complexity" evidence="1">
    <location>
        <begin position="206"/>
        <end position="219"/>
    </location>
</feature>
<keyword evidence="3" id="KW-1185">Reference proteome</keyword>
<feature type="region of interest" description="Disordered" evidence="1">
    <location>
        <begin position="199"/>
        <end position="233"/>
    </location>
</feature>
<dbReference type="AlphaFoldDB" id="A0A139HYL6"/>
<accession>A0A139HYL6</accession>
<dbReference type="EMBL" id="LFZN01000001">
    <property type="protein sequence ID" value="KXT07555.1"/>
    <property type="molecule type" value="Genomic_DNA"/>
</dbReference>
<proteinExistence type="predicted"/>
<evidence type="ECO:0000313" key="2">
    <source>
        <dbReference type="EMBL" id="KXT07555.1"/>
    </source>
</evidence>
<comment type="caution">
    <text evidence="2">The sequence shown here is derived from an EMBL/GenBank/DDBJ whole genome shotgun (WGS) entry which is preliminary data.</text>
</comment>